<sequence length="223" mass="23169">MSLSTVIILAQGWAEQSGSTAAPQVMLSASVGLVRCAHRRSGERNRCARRCSVDRVARAQRAPDPGVRSVRGASSPSPDRQSNRAGVQPLLARLAVSVGVEPLLVRLAILASVQPLPVRLASLASVLAVRASAQPLQRLAILAGVQRLHASPFGGPRRAGVACAPPRRRSVRCERAAVARVAVGAGPPSPYPTLSSYSGERAAVAHVAVPASVQPLHASLFSS</sequence>
<name>A0AA48QXM3_9TREE</name>
<evidence type="ECO:0000256" key="1">
    <source>
        <dbReference type="SAM" id="MobiDB-lite"/>
    </source>
</evidence>
<dbReference type="Proteomes" id="UP001233271">
    <property type="component" value="Chromosome 5"/>
</dbReference>
<organism evidence="2 3">
    <name type="scientific">Cutaneotrichosporon cavernicola</name>
    <dbReference type="NCBI Taxonomy" id="279322"/>
    <lineage>
        <taxon>Eukaryota</taxon>
        <taxon>Fungi</taxon>
        <taxon>Dikarya</taxon>
        <taxon>Basidiomycota</taxon>
        <taxon>Agaricomycotina</taxon>
        <taxon>Tremellomycetes</taxon>
        <taxon>Trichosporonales</taxon>
        <taxon>Trichosporonaceae</taxon>
        <taxon>Cutaneotrichosporon</taxon>
    </lineage>
</organism>
<dbReference type="RefSeq" id="XP_060458806.1">
    <property type="nucleotide sequence ID" value="XM_060602409.1"/>
</dbReference>
<gene>
    <name evidence="2" type="ORF">CcaverHIS019_0511690</name>
</gene>
<evidence type="ECO:0000313" key="3">
    <source>
        <dbReference type="Proteomes" id="UP001233271"/>
    </source>
</evidence>
<dbReference type="GeneID" id="85497411"/>
<feature type="compositionally biased region" description="Polar residues" evidence="1">
    <location>
        <begin position="72"/>
        <end position="84"/>
    </location>
</feature>
<dbReference type="AlphaFoldDB" id="A0AA48QXM3"/>
<proteinExistence type="predicted"/>
<protein>
    <submittedName>
        <fullName evidence="2">Uncharacterized protein</fullName>
    </submittedName>
</protein>
<reference evidence="2" key="1">
    <citation type="journal article" date="2023" name="BMC Genomics">
        <title>Chromosome-level genome assemblies of Cutaneotrichosporon spp. (Trichosporonales, Basidiomycota) reveal imbalanced evolution between nucleotide sequences and chromosome synteny.</title>
        <authorList>
            <person name="Kobayashi Y."/>
            <person name="Kayamori A."/>
            <person name="Aoki K."/>
            <person name="Shiwa Y."/>
            <person name="Matsutani M."/>
            <person name="Fujita N."/>
            <person name="Sugita T."/>
            <person name="Iwasaki W."/>
            <person name="Tanaka N."/>
            <person name="Takashima M."/>
        </authorList>
    </citation>
    <scope>NUCLEOTIDE SEQUENCE</scope>
    <source>
        <strain evidence="2">HIS019</strain>
    </source>
</reference>
<feature type="region of interest" description="Disordered" evidence="1">
    <location>
        <begin position="58"/>
        <end position="84"/>
    </location>
</feature>
<dbReference type="EMBL" id="AP028216">
    <property type="protein sequence ID" value="BEI93541.1"/>
    <property type="molecule type" value="Genomic_DNA"/>
</dbReference>
<accession>A0AA48QXM3</accession>
<keyword evidence="3" id="KW-1185">Reference proteome</keyword>
<dbReference type="KEGG" id="ccac:CcaHIS019_0511690"/>
<evidence type="ECO:0000313" key="2">
    <source>
        <dbReference type="EMBL" id="BEI93541.1"/>
    </source>
</evidence>